<feature type="signal peptide" evidence="1">
    <location>
        <begin position="1"/>
        <end position="20"/>
    </location>
</feature>
<reference evidence="2 3" key="1">
    <citation type="journal article" date="2018" name="New Phytol.">
        <title>Phylogenomics of Endogonaceae and evolution of mycorrhizas within Mucoromycota.</title>
        <authorList>
            <person name="Chang Y."/>
            <person name="Desiro A."/>
            <person name="Na H."/>
            <person name="Sandor L."/>
            <person name="Lipzen A."/>
            <person name="Clum A."/>
            <person name="Barry K."/>
            <person name="Grigoriev I.V."/>
            <person name="Martin F.M."/>
            <person name="Stajich J.E."/>
            <person name="Smith M.E."/>
            <person name="Bonito G."/>
            <person name="Spatafora J.W."/>
        </authorList>
    </citation>
    <scope>NUCLEOTIDE SEQUENCE [LARGE SCALE GENOMIC DNA]</scope>
    <source>
        <strain evidence="2 3">AD002</strain>
    </source>
</reference>
<accession>A0A433QJI2</accession>
<proteinExistence type="predicted"/>
<organism evidence="2 3">
    <name type="scientific">Jimgerdemannia flammicorona</name>
    <dbReference type="NCBI Taxonomy" id="994334"/>
    <lineage>
        <taxon>Eukaryota</taxon>
        <taxon>Fungi</taxon>
        <taxon>Fungi incertae sedis</taxon>
        <taxon>Mucoromycota</taxon>
        <taxon>Mucoromycotina</taxon>
        <taxon>Endogonomycetes</taxon>
        <taxon>Endogonales</taxon>
        <taxon>Endogonaceae</taxon>
        <taxon>Jimgerdemannia</taxon>
    </lineage>
</organism>
<evidence type="ECO:0000256" key="1">
    <source>
        <dbReference type="SAM" id="SignalP"/>
    </source>
</evidence>
<protein>
    <submittedName>
        <fullName evidence="2">Uncharacterized protein</fullName>
    </submittedName>
</protein>
<evidence type="ECO:0000313" key="2">
    <source>
        <dbReference type="EMBL" id="RUS29940.1"/>
    </source>
</evidence>
<comment type="caution">
    <text evidence="2">The sequence shown here is derived from an EMBL/GenBank/DDBJ whole genome shotgun (WGS) entry which is preliminary data.</text>
</comment>
<name>A0A433QJI2_9FUNG</name>
<keyword evidence="1" id="KW-0732">Signal</keyword>
<feature type="chain" id="PRO_5019178341" evidence="1">
    <location>
        <begin position="21"/>
        <end position="395"/>
    </location>
</feature>
<feature type="non-terminal residue" evidence="2">
    <location>
        <position position="395"/>
    </location>
</feature>
<evidence type="ECO:0000313" key="3">
    <source>
        <dbReference type="Proteomes" id="UP000274822"/>
    </source>
</evidence>
<sequence>MHPLLILALAIMAHTAMVVALIATPDIAVNSTLMFAGPAPQPWAGLKSNITTNPSTTSYTSGGASRLAFYVPTWSTNPAWLTFYKSLVMIGIPTLVTTNITEAVKHPVVLAYEAFTGTVSAADATSWNNYVRGGKTLITTTMTTTNAQMRALFGITSSTTNSAVREVIMLQNVTSSPGSLYMSQFDQTDTRDSQIPLWGTLVNQSFPTVGYSSTNTSVVALGKYALHATPTATEATFLSITLNKGSNNGQAIAFGLDIGKYIGLSQGNNTWGIPRDYAASYEPGYDSFLRLIKSIYANSKGYITVWPVPSNMGVHYVWSYDIDASDSWAGAVTVTQSLAKMGGVGTINWQTKLTKDAYDINFFTEYYGNISIVEAYGFMELASHSVSHSINLDKF</sequence>
<gene>
    <name evidence="2" type="ORF">BC938DRAFT_480032</name>
</gene>
<dbReference type="EMBL" id="RBNJ01004477">
    <property type="protein sequence ID" value="RUS29940.1"/>
    <property type="molecule type" value="Genomic_DNA"/>
</dbReference>
<dbReference type="AlphaFoldDB" id="A0A433QJI2"/>
<dbReference type="Proteomes" id="UP000274822">
    <property type="component" value="Unassembled WGS sequence"/>
</dbReference>
<keyword evidence="3" id="KW-1185">Reference proteome</keyword>